<dbReference type="Pfam" id="PF01970">
    <property type="entry name" value="TctA"/>
    <property type="match status" value="1"/>
</dbReference>
<protein>
    <submittedName>
        <fullName evidence="3">Putative membrane protein</fullName>
    </submittedName>
</protein>
<dbReference type="OrthoDB" id="53365at2157"/>
<feature type="transmembrane region" description="Helical" evidence="1">
    <location>
        <begin position="141"/>
        <end position="158"/>
    </location>
</feature>
<reference evidence="3 4" key="1">
    <citation type="submission" date="2016-10" db="EMBL/GenBank/DDBJ databases">
        <authorList>
            <person name="de Groot N.N."/>
        </authorList>
    </citation>
    <scope>NUCLEOTIDE SEQUENCE [LARGE SCALE GENOMIC DNA]</scope>
    <source>
        <strain evidence="3 4">IBRC-M10418</strain>
    </source>
</reference>
<gene>
    <name evidence="3" type="ORF">SAMN05192561_102325</name>
</gene>
<keyword evidence="1" id="KW-0472">Membrane</keyword>
<feature type="transmembrane region" description="Helical" evidence="1">
    <location>
        <begin position="12"/>
        <end position="34"/>
    </location>
</feature>
<dbReference type="EMBL" id="FNWU01000002">
    <property type="protein sequence ID" value="SEH47779.1"/>
    <property type="molecule type" value="Genomic_DNA"/>
</dbReference>
<evidence type="ECO:0000313" key="3">
    <source>
        <dbReference type="EMBL" id="SEH47779.1"/>
    </source>
</evidence>
<organism evidence="3 4">
    <name type="scientific">Halopenitus malekzadehii</name>
    <dbReference type="NCBI Taxonomy" id="1267564"/>
    <lineage>
        <taxon>Archaea</taxon>
        <taxon>Methanobacteriati</taxon>
        <taxon>Methanobacteriota</taxon>
        <taxon>Stenosarchaea group</taxon>
        <taxon>Halobacteria</taxon>
        <taxon>Halobacteriales</taxon>
        <taxon>Haloferacaceae</taxon>
        <taxon>Halopenitus</taxon>
    </lineage>
</organism>
<feature type="transmembrane region" description="Helical" evidence="1">
    <location>
        <begin position="360"/>
        <end position="389"/>
    </location>
</feature>
<feature type="transmembrane region" description="Helical" evidence="1">
    <location>
        <begin position="190"/>
        <end position="215"/>
    </location>
</feature>
<name>A0A1H6INB3_9EURY</name>
<sequence length="412" mass="40975">MDPVFRPVVDPTFAVAALAFVAGGAVLGTVSGLIPGLHANNFALVLASAAPGIPADPLLVGCAMLGAGVVHTFLDIVPSLALGVPDAAMAIASLPGHRLVIAGRGREALRLSAVGSGLAVLLAVPIAVPITWVMVHAYPTIRAHIGLVLAAIVGFLLVTESSRRAALAGFGTFLASAALGMATLDIEPNAPLAAGGMLAPLFTGLFGAPVLIDAIDGAGVPPQSDARIAMERRSLGITATAGSVAGAIVGYLPGVSAAIAATAAVPAIPRSEADRGFVVATSGASTSNTVFALFALFALGTPRTGVMVALEEIAVPLALPVLLAATAMAAGIGFCVLLLVGDTYLRVVGNADYTRVSIGVLAFLVGLSFLFAGVVGVATLVVATVLGLVPPRLGTRRVHLMGVLIGPLLVAS</sequence>
<dbReference type="InterPro" id="IPR002823">
    <property type="entry name" value="DUF112_TM"/>
</dbReference>
<evidence type="ECO:0000313" key="4">
    <source>
        <dbReference type="Proteomes" id="UP000199215"/>
    </source>
</evidence>
<keyword evidence="1" id="KW-1133">Transmembrane helix</keyword>
<feature type="domain" description="DUF112" evidence="2">
    <location>
        <begin position="18"/>
        <end position="401"/>
    </location>
</feature>
<keyword evidence="1" id="KW-0812">Transmembrane</keyword>
<feature type="transmembrane region" description="Helical" evidence="1">
    <location>
        <begin position="80"/>
        <end position="101"/>
    </location>
</feature>
<dbReference type="Proteomes" id="UP000199215">
    <property type="component" value="Unassembled WGS sequence"/>
</dbReference>
<dbReference type="STRING" id="1267564.SAMN05192561_102325"/>
<dbReference type="AlphaFoldDB" id="A0A1H6INB3"/>
<evidence type="ECO:0000256" key="1">
    <source>
        <dbReference type="SAM" id="Phobius"/>
    </source>
</evidence>
<proteinExistence type="predicted"/>
<evidence type="ECO:0000259" key="2">
    <source>
        <dbReference type="Pfam" id="PF01970"/>
    </source>
</evidence>
<dbReference type="RefSeq" id="WP_092816345.1">
    <property type="nucleotide sequence ID" value="NZ_FNWU01000002.1"/>
</dbReference>
<feature type="transmembrane region" description="Helical" evidence="1">
    <location>
        <begin position="313"/>
        <end position="340"/>
    </location>
</feature>
<accession>A0A1H6INB3</accession>
<feature type="transmembrane region" description="Helical" evidence="1">
    <location>
        <begin position="235"/>
        <end position="265"/>
    </location>
</feature>
<feature type="transmembrane region" description="Helical" evidence="1">
    <location>
        <begin position="165"/>
        <end position="184"/>
    </location>
</feature>
<feature type="transmembrane region" description="Helical" evidence="1">
    <location>
        <begin position="277"/>
        <end position="301"/>
    </location>
</feature>
<feature type="transmembrane region" description="Helical" evidence="1">
    <location>
        <begin position="113"/>
        <end position="135"/>
    </location>
</feature>
<keyword evidence="4" id="KW-1185">Reference proteome</keyword>
<dbReference type="PANTHER" id="PTHR42204:SF1">
    <property type="entry name" value="INTEGRAL MEMBRANE PROTEIN"/>
    <property type="match status" value="1"/>
</dbReference>
<dbReference type="PANTHER" id="PTHR42204">
    <property type="entry name" value="INTEGRAL MEMBRANE PROTEIN"/>
    <property type="match status" value="1"/>
</dbReference>